<keyword evidence="6" id="KW-0131">Cell cycle</keyword>
<dbReference type="InterPro" id="IPR026579">
    <property type="entry name" value="FtsQ"/>
</dbReference>
<keyword evidence="3" id="KW-0132">Cell division</keyword>
<dbReference type="GO" id="GO:0090529">
    <property type="term" value="P:cell septum assembly"/>
    <property type="evidence" value="ECO:0007669"/>
    <property type="project" value="InterPro"/>
</dbReference>
<dbReference type="STRING" id="1895771.BGO89_11225"/>
<evidence type="ECO:0000256" key="3">
    <source>
        <dbReference type="ARBA" id="ARBA00022618"/>
    </source>
</evidence>
<dbReference type="Pfam" id="PF03799">
    <property type="entry name" value="FtsQ_DivIB_C"/>
    <property type="match status" value="1"/>
</dbReference>
<keyword evidence="2" id="KW-0997">Cell inner membrane</keyword>
<gene>
    <name evidence="9" type="ORF">BGO89_11225</name>
</gene>
<name>A0A1M3KXD1_9BACT</name>
<keyword evidence="5" id="KW-0472">Membrane</keyword>
<accession>A0A1M3KXD1</accession>
<dbReference type="PANTHER" id="PTHR35851">
    <property type="entry name" value="CELL DIVISION PROTEIN FTSQ"/>
    <property type="match status" value="1"/>
</dbReference>
<organism evidence="9 10">
    <name type="scientific">Candidatus Kapaibacterium thiocyanatum</name>
    <dbReference type="NCBI Taxonomy" id="1895771"/>
    <lineage>
        <taxon>Bacteria</taxon>
        <taxon>Pseudomonadati</taxon>
        <taxon>Candidatus Kapaibacteriota</taxon>
        <taxon>Candidatus Kapaibacteriia</taxon>
        <taxon>Candidatus Kapaibacteriales</taxon>
        <taxon>Candidatus Kapaibacteriaceae</taxon>
        <taxon>Candidatus Kapaibacterium</taxon>
    </lineage>
</organism>
<protein>
    <submittedName>
        <fullName evidence="9">Uncharacterized protein</fullName>
    </submittedName>
</protein>
<evidence type="ECO:0000256" key="5">
    <source>
        <dbReference type="ARBA" id="ARBA00022989"/>
    </source>
</evidence>
<evidence type="ECO:0000256" key="1">
    <source>
        <dbReference type="ARBA" id="ARBA00022475"/>
    </source>
</evidence>
<dbReference type="AlphaFoldDB" id="A0A1M3KXD1"/>
<feature type="domain" description="POTRA" evidence="8">
    <location>
        <begin position="24"/>
        <end position="90"/>
    </location>
</feature>
<evidence type="ECO:0000256" key="4">
    <source>
        <dbReference type="ARBA" id="ARBA00022692"/>
    </source>
</evidence>
<evidence type="ECO:0000313" key="9">
    <source>
        <dbReference type="EMBL" id="OJX57072.1"/>
    </source>
</evidence>
<proteinExistence type="predicted"/>
<reference evidence="9 10" key="1">
    <citation type="submission" date="2016-09" db="EMBL/GenBank/DDBJ databases">
        <title>Genome-resolved meta-omics ties microbial dynamics to process performance in biotechnology for thiocyanate degradation.</title>
        <authorList>
            <person name="Kantor R.S."/>
            <person name="Huddy R.J."/>
            <person name="Iyer R."/>
            <person name="Thomas B.C."/>
            <person name="Brown C.T."/>
            <person name="Anantharaman K."/>
            <person name="Tringe S."/>
            <person name="Hettich R.L."/>
            <person name="Harrison S.T."/>
            <person name="Banfield J.F."/>
        </authorList>
    </citation>
    <scope>NUCLEOTIDE SEQUENCE [LARGE SCALE GENOMIC DNA]</scope>
    <source>
        <strain evidence="9">59-99</strain>
    </source>
</reference>
<dbReference type="Proteomes" id="UP000184233">
    <property type="component" value="Unassembled WGS sequence"/>
</dbReference>
<dbReference type="Gene3D" id="3.40.50.11690">
    <property type="entry name" value="Cell division protein FtsQ/DivIB"/>
    <property type="match status" value="1"/>
</dbReference>
<sequence>MVVALLAVVFLALVASQWQGRQAIGRVIITGASGLSLAAVHMVVDTLADKSVRSISLADVREVVERLPYVRSASVHLSGVRDITVDVQERLPVAHIVVQGGELRYVDAEGTVLPPASIRTGHNVPILQSSQGDTLSKADVRTLAAMLVAAAQNLDPVLYQSISEVRLDGARQQAIVTTDEAVWRLPIRDVAVARQALADMDLFWKRTSTRLDMTTVNEIDLRWRNQVIVRYKG</sequence>
<dbReference type="Pfam" id="PF08478">
    <property type="entry name" value="POTRA_1"/>
    <property type="match status" value="1"/>
</dbReference>
<keyword evidence="5" id="KW-1133">Transmembrane helix</keyword>
<evidence type="ECO:0000259" key="8">
    <source>
        <dbReference type="Pfam" id="PF08478"/>
    </source>
</evidence>
<evidence type="ECO:0000313" key="10">
    <source>
        <dbReference type="Proteomes" id="UP000184233"/>
    </source>
</evidence>
<feature type="domain" description="Cell division protein FtsQ/DivIB C-terminal" evidence="7">
    <location>
        <begin position="98"/>
        <end position="222"/>
    </location>
</feature>
<evidence type="ECO:0000256" key="6">
    <source>
        <dbReference type="ARBA" id="ARBA00023306"/>
    </source>
</evidence>
<dbReference type="InterPro" id="IPR045335">
    <property type="entry name" value="FtsQ_C_sf"/>
</dbReference>
<keyword evidence="4" id="KW-0812">Transmembrane</keyword>
<evidence type="ECO:0000256" key="2">
    <source>
        <dbReference type="ARBA" id="ARBA00022519"/>
    </source>
</evidence>
<dbReference type="InterPro" id="IPR005548">
    <property type="entry name" value="Cell_div_FtsQ/DivIB_C"/>
</dbReference>
<dbReference type="EMBL" id="MKVH01000024">
    <property type="protein sequence ID" value="OJX57072.1"/>
    <property type="molecule type" value="Genomic_DNA"/>
</dbReference>
<comment type="caution">
    <text evidence="9">The sequence shown here is derived from an EMBL/GenBank/DDBJ whole genome shotgun (WGS) entry which is preliminary data.</text>
</comment>
<dbReference type="PANTHER" id="PTHR35851:SF1">
    <property type="entry name" value="CELL DIVISION PROTEIN FTSQ"/>
    <property type="match status" value="1"/>
</dbReference>
<dbReference type="InterPro" id="IPR013685">
    <property type="entry name" value="POTRA_FtsQ_type"/>
</dbReference>
<keyword evidence="1" id="KW-1003">Cell membrane</keyword>
<evidence type="ECO:0000259" key="7">
    <source>
        <dbReference type="Pfam" id="PF03799"/>
    </source>
</evidence>